<sequence>MKIRYALPLPGKASALLAVLVLACVVVIGLAVACGEEEEETATPGGTPTPAATGTPATTGEAPGITDTEIILGADCPLSGAMGAVYATIPQTVEAYFDYINDTQGGVCGRKIVYKVEDNQDDPAKAMEVVRKLVEQDKVFAMVGSLGDSPHPATWDYLNENGVPDILVSVGSHMFGDDPEGHPWTVQMIPSNKIEGVFFGEYISENLPGKKVAVFIPNIMQGADHLQGVKDGLDPDKNEIVSEQSYEVSAVTISSQVNNMKNSGAEVVTTVASPGFTAQAIKQADRLGWHPQWILSYINSDEM</sequence>
<gene>
    <name evidence="4" type="ORF">S01H1_11499</name>
</gene>
<dbReference type="SUPFAM" id="SSF53822">
    <property type="entry name" value="Periplasmic binding protein-like I"/>
    <property type="match status" value="1"/>
</dbReference>
<evidence type="ECO:0000313" key="4">
    <source>
        <dbReference type="EMBL" id="GAF79846.1"/>
    </source>
</evidence>
<proteinExistence type="predicted"/>
<evidence type="ECO:0000256" key="1">
    <source>
        <dbReference type="ARBA" id="ARBA00022729"/>
    </source>
</evidence>
<dbReference type="PANTHER" id="PTHR47235">
    <property type="entry name" value="BLR6548 PROTEIN"/>
    <property type="match status" value="1"/>
</dbReference>
<dbReference type="InterPro" id="IPR028082">
    <property type="entry name" value="Peripla_BP_I"/>
</dbReference>
<dbReference type="CDD" id="cd06343">
    <property type="entry name" value="PBP1_ABC_ligand_binding-like"/>
    <property type="match status" value="1"/>
</dbReference>
<evidence type="ECO:0000256" key="2">
    <source>
        <dbReference type="SAM" id="MobiDB-lite"/>
    </source>
</evidence>
<dbReference type="InterPro" id="IPR028081">
    <property type="entry name" value="Leu-bd"/>
</dbReference>
<keyword evidence="1" id="KW-0732">Signal</keyword>
<protein>
    <recommendedName>
        <fullName evidence="3">Leucine-binding protein domain-containing protein</fullName>
    </recommendedName>
</protein>
<dbReference type="Gene3D" id="3.40.50.2300">
    <property type="match status" value="2"/>
</dbReference>
<feature type="compositionally biased region" description="Low complexity" evidence="2">
    <location>
        <begin position="42"/>
        <end position="63"/>
    </location>
</feature>
<feature type="non-terminal residue" evidence="4">
    <location>
        <position position="303"/>
    </location>
</feature>
<dbReference type="PROSITE" id="PS51257">
    <property type="entry name" value="PROKAR_LIPOPROTEIN"/>
    <property type="match status" value="1"/>
</dbReference>
<evidence type="ECO:0000259" key="3">
    <source>
        <dbReference type="Pfam" id="PF13458"/>
    </source>
</evidence>
<feature type="region of interest" description="Disordered" evidence="2">
    <location>
        <begin position="38"/>
        <end position="63"/>
    </location>
</feature>
<dbReference type="PANTHER" id="PTHR47235:SF1">
    <property type="entry name" value="BLR6548 PROTEIN"/>
    <property type="match status" value="1"/>
</dbReference>
<dbReference type="Pfam" id="PF13458">
    <property type="entry name" value="Peripla_BP_6"/>
    <property type="match status" value="1"/>
</dbReference>
<name>X0SXH7_9ZZZZ</name>
<comment type="caution">
    <text evidence="4">The sequence shown here is derived from an EMBL/GenBank/DDBJ whole genome shotgun (WGS) entry which is preliminary data.</text>
</comment>
<accession>X0SXH7</accession>
<dbReference type="AlphaFoldDB" id="X0SXH7"/>
<feature type="domain" description="Leucine-binding protein" evidence="3">
    <location>
        <begin position="72"/>
        <end position="296"/>
    </location>
</feature>
<reference evidence="4" key="1">
    <citation type="journal article" date="2014" name="Front. Microbiol.">
        <title>High frequency of phylogenetically diverse reductive dehalogenase-homologous genes in deep subseafloor sedimentary metagenomes.</title>
        <authorList>
            <person name="Kawai M."/>
            <person name="Futagami T."/>
            <person name="Toyoda A."/>
            <person name="Takaki Y."/>
            <person name="Nishi S."/>
            <person name="Hori S."/>
            <person name="Arai W."/>
            <person name="Tsubouchi T."/>
            <person name="Morono Y."/>
            <person name="Uchiyama I."/>
            <person name="Ito T."/>
            <person name="Fujiyama A."/>
            <person name="Inagaki F."/>
            <person name="Takami H."/>
        </authorList>
    </citation>
    <scope>NUCLEOTIDE SEQUENCE</scope>
    <source>
        <strain evidence="4">Expedition CK06-06</strain>
    </source>
</reference>
<dbReference type="EMBL" id="BARS01005865">
    <property type="protein sequence ID" value="GAF79846.1"/>
    <property type="molecule type" value="Genomic_DNA"/>
</dbReference>
<organism evidence="4">
    <name type="scientific">marine sediment metagenome</name>
    <dbReference type="NCBI Taxonomy" id="412755"/>
    <lineage>
        <taxon>unclassified sequences</taxon>
        <taxon>metagenomes</taxon>
        <taxon>ecological metagenomes</taxon>
    </lineage>
</organism>